<dbReference type="Pfam" id="PF02350">
    <property type="entry name" value="Epimerase_2"/>
    <property type="match status" value="1"/>
</dbReference>
<comment type="similarity">
    <text evidence="1">Belongs to the UDP-N-acetylglucosamine 2-epimerase family.</text>
</comment>
<organism evidence="3 4">
    <name type="scientific">Tepidiphilus baoligensis</name>
    <dbReference type="NCBI Taxonomy" id="2698687"/>
    <lineage>
        <taxon>Bacteria</taxon>
        <taxon>Pseudomonadati</taxon>
        <taxon>Pseudomonadota</taxon>
        <taxon>Hydrogenophilia</taxon>
        <taxon>Hydrogenophilales</taxon>
        <taxon>Hydrogenophilaceae</taxon>
        <taxon>Tepidiphilus</taxon>
    </lineage>
</organism>
<dbReference type="PANTHER" id="PTHR43174">
    <property type="entry name" value="UDP-N-ACETYLGLUCOSAMINE 2-EPIMERASE"/>
    <property type="match status" value="1"/>
</dbReference>
<dbReference type="InterPro" id="IPR003331">
    <property type="entry name" value="UDP_GlcNAc_Epimerase_2_dom"/>
</dbReference>
<evidence type="ECO:0000313" key="4">
    <source>
        <dbReference type="Proteomes" id="UP000669605"/>
    </source>
</evidence>
<dbReference type="Proteomes" id="UP000669605">
    <property type="component" value="Unassembled WGS sequence"/>
</dbReference>
<feature type="domain" description="UDP-N-acetylglucosamine 2-epimerase" evidence="2">
    <location>
        <begin position="32"/>
        <end position="367"/>
    </location>
</feature>
<dbReference type="PANTHER" id="PTHR43174:SF1">
    <property type="entry name" value="UDP-N-ACETYLGLUCOSAMINE 2-EPIMERASE"/>
    <property type="match status" value="1"/>
</dbReference>
<dbReference type="EC" id="5.1.3.14" evidence="3"/>
<reference evidence="3 4" key="1">
    <citation type="journal article" date="2020" name="Curr. Microbiol.">
        <title>Tepidiphilus baoligensis sp. nov., a Novel Bacterium of the Family Hydrogenophilaceae Isolated from an Oil Reservoir.</title>
        <authorList>
            <person name="Zhang X."/>
            <person name="Wang G."/>
            <person name="Ma X."/>
            <person name="Yu J."/>
            <person name="You J."/>
            <person name="Xue Y."/>
            <person name="Ma Y."/>
        </authorList>
    </citation>
    <scope>NUCLEOTIDE SEQUENCE [LARGE SCALE GENOMIC DNA]</scope>
    <source>
        <strain evidence="3 4">B18-69</strain>
    </source>
</reference>
<proteinExistence type="inferred from homology"/>
<name>A0ABX1QQP7_9PROT</name>
<accession>A0ABX1QQP7</accession>
<sequence>MSQAISFRPDKKILTVLGARPQFIKASVVSHAIATTPGLTEVFVHTGQHFDANMSEVFFAELGMKKPDYFLDIHGGTHGAMTGRMLEAVEQVLLQEKPDIVLVYGDTNSTLAGALAAAKLHIPVAHVEAGLRSFNMAMPEEINRILTDRISQWLFTPTRAASANLQREGYPADKIIEVGDVMYDVALHYGSRVTPGTGLMAQLGLTEKNYVLATVHRQENTDHPERLTAIVEALIATAHTLPVVWPLHPRTRAVLQQTAQWSALAQHVKLIDPVGYLDMVQLEKFAALIATDSGGVQKEAFFYKVPCVTLRDETEWVELVDAGWNWLAPPTIAGAVQAAIANALGSRGQEVQPYGAGDAAEKIVSFIGKLDQSPFSENPR</sequence>
<protein>
    <submittedName>
        <fullName evidence="3">UDP-N-acetylglucosamine 2-epimerase (Non-hydrolyzing)</fullName>
        <ecNumber evidence="3">5.1.3.14</ecNumber>
    </submittedName>
</protein>
<evidence type="ECO:0000259" key="2">
    <source>
        <dbReference type="Pfam" id="PF02350"/>
    </source>
</evidence>
<dbReference type="NCBIfam" id="TIGR00236">
    <property type="entry name" value="wecB"/>
    <property type="match status" value="1"/>
</dbReference>
<evidence type="ECO:0000256" key="1">
    <source>
        <dbReference type="RuleBase" id="RU003513"/>
    </source>
</evidence>
<dbReference type="SUPFAM" id="SSF53756">
    <property type="entry name" value="UDP-Glycosyltransferase/glycogen phosphorylase"/>
    <property type="match status" value="1"/>
</dbReference>
<dbReference type="RefSeq" id="WP_169116375.1">
    <property type="nucleotide sequence ID" value="NZ_JAAAUB010000016.1"/>
</dbReference>
<keyword evidence="4" id="KW-1185">Reference proteome</keyword>
<gene>
    <name evidence="3" type="ORF">GV368_09675</name>
</gene>
<keyword evidence="1 3" id="KW-0413">Isomerase</keyword>
<dbReference type="InterPro" id="IPR029767">
    <property type="entry name" value="WecB-like"/>
</dbReference>
<evidence type="ECO:0000313" key="3">
    <source>
        <dbReference type="EMBL" id="NMH17356.1"/>
    </source>
</evidence>
<dbReference type="GO" id="GO:0008761">
    <property type="term" value="F:UDP-N-acetylglucosamine 2-epimerase activity"/>
    <property type="evidence" value="ECO:0007669"/>
    <property type="project" value="UniProtKB-EC"/>
</dbReference>
<dbReference type="EMBL" id="JAAAUB010000016">
    <property type="protein sequence ID" value="NMH17356.1"/>
    <property type="molecule type" value="Genomic_DNA"/>
</dbReference>
<dbReference type="Gene3D" id="3.40.50.2000">
    <property type="entry name" value="Glycogen Phosphorylase B"/>
    <property type="match status" value="2"/>
</dbReference>
<dbReference type="CDD" id="cd03786">
    <property type="entry name" value="GTB_UDP-GlcNAc_2-Epimerase"/>
    <property type="match status" value="1"/>
</dbReference>
<comment type="caution">
    <text evidence="3">The sequence shown here is derived from an EMBL/GenBank/DDBJ whole genome shotgun (WGS) entry which is preliminary data.</text>
</comment>